<evidence type="ECO:0000313" key="2">
    <source>
        <dbReference type="EMBL" id="KAJ4466402.1"/>
    </source>
</evidence>
<name>A0A9W8ZTF8_9AGAR</name>
<feature type="signal peptide" evidence="1">
    <location>
        <begin position="1"/>
        <end position="17"/>
    </location>
</feature>
<dbReference type="AlphaFoldDB" id="A0A9W8ZTF8"/>
<dbReference type="InterPro" id="IPR024079">
    <property type="entry name" value="MetalloPept_cat_dom_sf"/>
</dbReference>
<reference evidence="2" key="1">
    <citation type="submission" date="2022-08" db="EMBL/GenBank/DDBJ databases">
        <authorList>
            <consortium name="DOE Joint Genome Institute"/>
            <person name="Min B."/>
            <person name="Riley R."/>
            <person name="Sierra-Patev S."/>
            <person name="Naranjo-Ortiz M."/>
            <person name="Looney B."/>
            <person name="Konkel Z."/>
            <person name="Slot J.C."/>
            <person name="Sakamoto Y."/>
            <person name="Steenwyk J.L."/>
            <person name="Rokas A."/>
            <person name="Carro J."/>
            <person name="Camarero S."/>
            <person name="Ferreira P."/>
            <person name="Molpeceres G."/>
            <person name="Ruiz-Duenas F.J."/>
            <person name="Serrano A."/>
            <person name="Henrissat B."/>
            <person name="Drula E."/>
            <person name="Hughes K.W."/>
            <person name="Mata J.L."/>
            <person name="Ishikawa N.K."/>
            <person name="Vargas-Isla R."/>
            <person name="Ushijima S."/>
            <person name="Smith C.A."/>
            <person name="Ahrendt S."/>
            <person name="Andreopoulos W."/>
            <person name="He G."/>
            <person name="Labutti K."/>
            <person name="Lipzen A."/>
            <person name="Ng V."/>
            <person name="Sandor L."/>
            <person name="Barry K."/>
            <person name="Martinez A.T."/>
            <person name="Xiao Y."/>
            <person name="Gibbons J.G."/>
            <person name="Terashima K."/>
            <person name="Hibbett D.S."/>
            <person name="Grigoriev I.V."/>
        </authorList>
    </citation>
    <scope>NUCLEOTIDE SEQUENCE</scope>
    <source>
        <strain evidence="2">Sp2 HRB7682 ss15</strain>
    </source>
</reference>
<gene>
    <name evidence="2" type="ORF">C8J55DRAFT_565727</name>
</gene>
<proteinExistence type="predicted"/>
<protein>
    <recommendedName>
        <fullName evidence="4">Lysine-specific metallo-endopeptidase domain-containing protein</fullName>
    </recommendedName>
</protein>
<sequence length="176" mass="18855">MHFTLLIFPSAITAIHALPFAVKLGSQGTQTDRALLQKAIDEANTRLETLDSVLQGPHANTIIQKAFGSQADVQKIHSCVQKLVTGKVFIPAADVDMEAGNGAATDPQSKHITFSLGYFSGTTKEDSDRCAGTLIHEASHALCGTYDNLIIPTVNRLLSKQTILMGMLIVPTLKPS</sequence>
<evidence type="ECO:0000256" key="1">
    <source>
        <dbReference type="SAM" id="SignalP"/>
    </source>
</evidence>
<feature type="chain" id="PRO_5040930901" description="Lysine-specific metallo-endopeptidase domain-containing protein" evidence="1">
    <location>
        <begin position="18"/>
        <end position="176"/>
    </location>
</feature>
<comment type="caution">
    <text evidence="2">The sequence shown here is derived from an EMBL/GenBank/DDBJ whole genome shotgun (WGS) entry which is preliminary data.</text>
</comment>
<keyword evidence="1" id="KW-0732">Signal</keyword>
<organism evidence="2 3">
    <name type="scientific">Lentinula lateritia</name>
    <dbReference type="NCBI Taxonomy" id="40482"/>
    <lineage>
        <taxon>Eukaryota</taxon>
        <taxon>Fungi</taxon>
        <taxon>Dikarya</taxon>
        <taxon>Basidiomycota</taxon>
        <taxon>Agaricomycotina</taxon>
        <taxon>Agaricomycetes</taxon>
        <taxon>Agaricomycetidae</taxon>
        <taxon>Agaricales</taxon>
        <taxon>Marasmiineae</taxon>
        <taxon>Omphalotaceae</taxon>
        <taxon>Lentinula</taxon>
    </lineage>
</organism>
<accession>A0A9W8ZTF8</accession>
<dbReference type="EMBL" id="JANVFS010000045">
    <property type="protein sequence ID" value="KAJ4466402.1"/>
    <property type="molecule type" value="Genomic_DNA"/>
</dbReference>
<dbReference type="GO" id="GO:0008237">
    <property type="term" value="F:metallopeptidase activity"/>
    <property type="evidence" value="ECO:0007669"/>
    <property type="project" value="InterPro"/>
</dbReference>
<evidence type="ECO:0008006" key="4">
    <source>
        <dbReference type="Google" id="ProtNLM"/>
    </source>
</evidence>
<reference evidence="2" key="2">
    <citation type="journal article" date="2023" name="Proc. Natl. Acad. Sci. U.S.A.">
        <title>A global phylogenomic analysis of the shiitake genus Lentinula.</title>
        <authorList>
            <person name="Sierra-Patev S."/>
            <person name="Min B."/>
            <person name="Naranjo-Ortiz M."/>
            <person name="Looney B."/>
            <person name="Konkel Z."/>
            <person name="Slot J.C."/>
            <person name="Sakamoto Y."/>
            <person name="Steenwyk J.L."/>
            <person name="Rokas A."/>
            <person name="Carro J."/>
            <person name="Camarero S."/>
            <person name="Ferreira P."/>
            <person name="Molpeceres G."/>
            <person name="Ruiz-Duenas F.J."/>
            <person name="Serrano A."/>
            <person name="Henrissat B."/>
            <person name="Drula E."/>
            <person name="Hughes K.W."/>
            <person name="Mata J.L."/>
            <person name="Ishikawa N.K."/>
            <person name="Vargas-Isla R."/>
            <person name="Ushijima S."/>
            <person name="Smith C.A."/>
            <person name="Donoghue J."/>
            <person name="Ahrendt S."/>
            <person name="Andreopoulos W."/>
            <person name="He G."/>
            <person name="LaButti K."/>
            <person name="Lipzen A."/>
            <person name="Ng V."/>
            <person name="Riley R."/>
            <person name="Sandor L."/>
            <person name="Barry K."/>
            <person name="Martinez A.T."/>
            <person name="Xiao Y."/>
            <person name="Gibbons J.G."/>
            <person name="Terashima K."/>
            <person name="Grigoriev I.V."/>
            <person name="Hibbett D."/>
        </authorList>
    </citation>
    <scope>NUCLEOTIDE SEQUENCE</scope>
    <source>
        <strain evidence="2">Sp2 HRB7682 ss15</strain>
    </source>
</reference>
<dbReference type="Proteomes" id="UP001150238">
    <property type="component" value="Unassembled WGS sequence"/>
</dbReference>
<evidence type="ECO:0000313" key="3">
    <source>
        <dbReference type="Proteomes" id="UP001150238"/>
    </source>
</evidence>
<dbReference type="Gene3D" id="3.40.390.10">
    <property type="entry name" value="Collagenase (Catalytic Domain)"/>
    <property type="match status" value="1"/>
</dbReference>